<feature type="non-terminal residue" evidence="4">
    <location>
        <position position="72"/>
    </location>
</feature>
<dbReference type="PROSITE" id="PS50297">
    <property type="entry name" value="ANK_REP_REGION"/>
    <property type="match status" value="1"/>
</dbReference>
<dbReference type="InterPro" id="IPR036770">
    <property type="entry name" value="Ankyrin_rpt-contain_sf"/>
</dbReference>
<dbReference type="InterPro" id="IPR002110">
    <property type="entry name" value="Ankyrin_rpt"/>
</dbReference>
<evidence type="ECO:0000256" key="3">
    <source>
        <dbReference type="PROSITE-ProRule" id="PRU00023"/>
    </source>
</evidence>
<feature type="non-terminal residue" evidence="4">
    <location>
        <position position="1"/>
    </location>
</feature>
<evidence type="ECO:0000313" key="5">
    <source>
        <dbReference type="Proteomes" id="UP000800094"/>
    </source>
</evidence>
<protein>
    <submittedName>
        <fullName evidence="4">Ankyrin</fullName>
    </submittedName>
</protein>
<dbReference type="OrthoDB" id="20872at2759"/>
<evidence type="ECO:0000256" key="2">
    <source>
        <dbReference type="ARBA" id="ARBA00023043"/>
    </source>
</evidence>
<name>A0A6A6IRU7_9PLEO</name>
<gene>
    <name evidence="4" type="ORF">BU26DRAFT_385515</name>
</gene>
<reference evidence="4" key="1">
    <citation type="journal article" date="2020" name="Stud. Mycol.">
        <title>101 Dothideomycetes genomes: a test case for predicting lifestyles and emergence of pathogens.</title>
        <authorList>
            <person name="Haridas S."/>
            <person name="Albert R."/>
            <person name="Binder M."/>
            <person name="Bloem J."/>
            <person name="Labutti K."/>
            <person name="Salamov A."/>
            <person name="Andreopoulos B."/>
            <person name="Baker S."/>
            <person name="Barry K."/>
            <person name="Bills G."/>
            <person name="Bluhm B."/>
            <person name="Cannon C."/>
            <person name="Castanera R."/>
            <person name="Culley D."/>
            <person name="Daum C."/>
            <person name="Ezra D."/>
            <person name="Gonzalez J."/>
            <person name="Henrissat B."/>
            <person name="Kuo A."/>
            <person name="Liang C."/>
            <person name="Lipzen A."/>
            <person name="Lutzoni F."/>
            <person name="Magnuson J."/>
            <person name="Mondo S."/>
            <person name="Nolan M."/>
            <person name="Ohm R."/>
            <person name="Pangilinan J."/>
            <person name="Park H.-J."/>
            <person name="Ramirez L."/>
            <person name="Alfaro M."/>
            <person name="Sun H."/>
            <person name="Tritt A."/>
            <person name="Yoshinaga Y."/>
            <person name="Zwiers L.-H."/>
            <person name="Turgeon B."/>
            <person name="Goodwin S."/>
            <person name="Spatafora J."/>
            <person name="Crous P."/>
            <person name="Grigoriev I."/>
        </authorList>
    </citation>
    <scope>NUCLEOTIDE SEQUENCE</scope>
    <source>
        <strain evidence="4">CBS 122368</strain>
    </source>
</reference>
<keyword evidence="1" id="KW-0677">Repeat</keyword>
<dbReference type="InterPro" id="IPR051070">
    <property type="entry name" value="NF-kappa-B_inhibitor"/>
</dbReference>
<dbReference type="GO" id="GO:0051059">
    <property type="term" value="F:NF-kappaB binding"/>
    <property type="evidence" value="ECO:0007669"/>
    <property type="project" value="TreeGrafter"/>
</dbReference>
<dbReference type="Proteomes" id="UP000800094">
    <property type="component" value="Unassembled WGS sequence"/>
</dbReference>
<proteinExistence type="predicted"/>
<dbReference type="RefSeq" id="XP_033688269.1">
    <property type="nucleotide sequence ID" value="XM_033822626.1"/>
</dbReference>
<feature type="repeat" description="ANK" evidence="3">
    <location>
        <begin position="30"/>
        <end position="62"/>
    </location>
</feature>
<sequence>SLITAVLQKDVKKARALIEEGAHVDFQDFEGTTALTKAVVTSNTEMVSMFLEKGADIYLQDKHGETCFHYAA</sequence>
<keyword evidence="2 3" id="KW-0040">ANK repeat</keyword>
<dbReference type="PANTHER" id="PTHR46680:SF3">
    <property type="entry name" value="NF-KAPPA-B INHIBITOR CACTUS"/>
    <property type="match status" value="1"/>
</dbReference>
<organism evidence="4 5">
    <name type="scientific">Trematosphaeria pertusa</name>
    <dbReference type="NCBI Taxonomy" id="390896"/>
    <lineage>
        <taxon>Eukaryota</taxon>
        <taxon>Fungi</taxon>
        <taxon>Dikarya</taxon>
        <taxon>Ascomycota</taxon>
        <taxon>Pezizomycotina</taxon>
        <taxon>Dothideomycetes</taxon>
        <taxon>Pleosporomycetidae</taxon>
        <taxon>Pleosporales</taxon>
        <taxon>Massarineae</taxon>
        <taxon>Trematosphaeriaceae</taxon>
        <taxon>Trematosphaeria</taxon>
    </lineage>
</organism>
<evidence type="ECO:0000256" key="1">
    <source>
        <dbReference type="ARBA" id="ARBA00022737"/>
    </source>
</evidence>
<accession>A0A6A6IRU7</accession>
<keyword evidence="5" id="KW-1185">Reference proteome</keyword>
<evidence type="ECO:0000313" key="4">
    <source>
        <dbReference type="EMBL" id="KAF2253265.1"/>
    </source>
</evidence>
<dbReference type="Gene3D" id="1.25.40.20">
    <property type="entry name" value="Ankyrin repeat-containing domain"/>
    <property type="match status" value="1"/>
</dbReference>
<dbReference type="SUPFAM" id="SSF48403">
    <property type="entry name" value="Ankyrin repeat"/>
    <property type="match status" value="1"/>
</dbReference>
<dbReference type="PANTHER" id="PTHR46680">
    <property type="entry name" value="NF-KAPPA-B INHIBITOR ALPHA"/>
    <property type="match status" value="1"/>
</dbReference>
<dbReference type="GO" id="GO:0005829">
    <property type="term" value="C:cytosol"/>
    <property type="evidence" value="ECO:0007669"/>
    <property type="project" value="TreeGrafter"/>
</dbReference>
<dbReference type="Pfam" id="PF12796">
    <property type="entry name" value="Ank_2"/>
    <property type="match status" value="1"/>
</dbReference>
<dbReference type="EMBL" id="ML987191">
    <property type="protein sequence ID" value="KAF2253265.1"/>
    <property type="molecule type" value="Genomic_DNA"/>
</dbReference>
<dbReference type="GeneID" id="54575956"/>
<dbReference type="AlphaFoldDB" id="A0A6A6IRU7"/>
<dbReference type="GO" id="GO:0071356">
    <property type="term" value="P:cellular response to tumor necrosis factor"/>
    <property type="evidence" value="ECO:0007669"/>
    <property type="project" value="TreeGrafter"/>
</dbReference>
<dbReference type="PROSITE" id="PS50088">
    <property type="entry name" value="ANK_REPEAT"/>
    <property type="match status" value="1"/>
</dbReference>